<sequence length="142" mass="15225">EKCHKLASGLFLHPCCSGFLSHVLTVCSGHELLRDPAASPGTTPVFGAESQCPAGLSGTYYVVSAGTFLPVGSAAGCVPFLTLFRLLLRFLLLHPPLFLQWNTVLRNSSCLHHLASLVIPSLPVYIRYAQSSPLCLSSFLVV</sequence>
<feature type="non-terminal residue" evidence="2">
    <location>
        <position position="1"/>
    </location>
</feature>
<evidence type="ECO:0000313" key="3">
    <source>
        <dbReference type="Proteomes" id="UP001162483"/>
    </source>
</evidence>
<keyword evidence="1" id="KW-0472">Membrane</keyword>
<keyword evidence="1" id="KW-0812">Transmembrane</keyword>
<dbReference type="EMBL" id="CATNWA010015292">
    <property type="protein sequence ID" value="CAI9581644.1"/>
    <property type="molecule type" value="Genomic_DNA"/>
</dbReference>
<keyword evidence="1" id="KW-1133">Transmembrane helix</keyword>
<reference evidence="2" key="1">
    <citation type="submission" date="2023-05" db="EMBL/GenBank/DDBJ databases">
        <authorList>
            <person name="Stuckert A."/>
        </authorList>
    </citation>
    <scope>NUCLEOTIDE SEQUENCE</scope>
</reference>
<organism evidence="2 3">
    <name type="scientific">Staurois parvus</name>
    <dbReference type="NCBI Taxonomy" id="386267"/>
    <lineage>
        <taxon>Eukaryota</taxon>
        <taxon>Metazoa</taxon>
        <taxon>Chordata</taxon>
        <taxon>Craniata</taxon>
        <taxon>Vertebrata</taxon>
        <taxon>Euteleostomi</taxon>
        <taxon>Amphibia</taxon>
        <taxon>Batrachia</taxon>
        <taxon>Anura</taxon>
        <taxon>Neobatrachia</taxon>
        <taxon>Ranoidea</taxon>
        <taxon>Ranidae</taxon>
        <taxon>Staurois</taxon>
    </lineage>
</organism>
<proteinExistence type="predicted"/>
<comment type="caution">
    <text evidence="2">The sequence shown here is derived from an EMBL/GenBank/DDBJ whole genome shotgun (WGS) entry which is preliminary data.</text>
</comment>
<keyword evidence="3" id="KW-1185">Reference proteome</keyword>
<name>A0ABN9EBP6_9NEOB</name>
<evidence type="ECO:0000313" key="2">
    <source>
        <dbReference type="EMBL" id="CAI9581644.1"/>
    </source>
</evidence>
<dbReference type="Proteomes" id="UP001162483">
    <property type="component" value="Unassembled WGS sequence"/>
</dbReference>
<accession>A0ABN9EBP6</accession>
<feature type="transmembrane region" description="Helical" evidence="1">
    <location>
        <begin position="68"/>
        <end position="88"/>
    </location>
</feature>
<feature type="non-terminal residue" evidence="2">
    <location>
        <position position="142"/>
    </location>
</feature>
<evidence type="ECO:0000256" key="1">
    <source>
        <dbReference type="SAM" id="Phobius"/>
    </source>
</evidence>
<protein>
    <submittedName>
        <fullName evidence="2">Uncharacterized protein</fullName>
    </submittedName>
</protein>
<gene>
    <name evidence="2" type="ORF">SPARVUS_LOCUS9528946</name>
</gene>